<reference evidence="1 2" key="1">
    <citation type="submission" date="2019-05" db="EMBL/GenBank/DDBJ databases">
        <authorList>
            <person name="Chen C."/>
        </authorList>
    </citation>
    <scope>NUCLEOTIDE SEQUENCE [LARGE SCALE GENOMIC DNA]</scope>
    <source>
        <strain evidence="1 2">HB172198</strain>
    </source>
</reference>
<dbReference type="AlphaFoldDB" id="A0A4P8XM28"/>
<dbReference type="KEGG" id="palo:E6C60_2867"/>
<evidence type="ECO:0000313" key="2">
    <source>
        <dbReference type="Proteomes" id="UP000300879"/>
    </source>
</evidence>
<organism evidence="1 2">
    <name type="scientific">Paenibacillus algicola</name>
    <dbReference type="NCBI Taxonomy" id="2565926"/>
    <lineage>
        <taxon>Bacteria</taxon>
        <taxon>Bacillati</taxon>
        <taxon>Bacillota</taxon>
        <taxon>Bacilli</taxon>
        <taxon>Bacillales</taxon>
        <taxon>Paenibacillaceae</taxon>
        <taxon>Paenibacillus</taxon>
    </lineage>
</organism>
<protein>
    <submittedName>
        <fullName evidence="1">Uncharacterized protein</fullName>
    </submittedName>
</protein>
<evidence type="ECO:0000313" key="1">
    <source>
        <dbReference type="EMBL" id="QCT03578.1"/>
    </source>
</evidence>
<dbReference type="EMBL" id="CP040396">
    <property type="protein sequence ID" value="QCT03578.1"/>
    <property type="molecule type" value="Genomic_DNA"/>
</dbReference>
<dbReference type="Proteomes" id="UP000300879">
    <property type="component" value="Chromosome"/>
</dbReference>
<gene>
    <name evidence="1" type="ORF">E6C60_2867</name>
</gene>
<proteinExistence type="predicted"/>
<accession>A0A4P8XM28</accession>
<sequence>MYGRLKAHYDKIEEKIHTDILDFRTLQRERQGIEGYS</sequence>
<name>A0A4P8XM28_9BACL</name>
<keyword evidence="2" id="KW-1185">Reference proteome</keyword>